<dbReference type="AlphaFoldDB" id="A0A1F5SJI9"/>
<comment type="caution">
    <text evidence="1">The sequence shown here is derived from an EMBL/GenBank/DDBJ whole genome shotgun (WGS) entry which is preliminary data.</text>
</comment>
<name>A0A1F5SJI9_9BACT</name>
<evidence type="ECO:0000313" key="1">
    <source>
        <dbReference type="EMBL" id="OGF26451.1"/>
    </source>
</evidence>
<dbReference type="Gene3D" id="3.20.20.150">
    <property type="entry name" value="Divalent-metal-dependent TIM barrel enzymes"/>
    <property type="match status" value="1"/>
</dbReference>
<gene>
    <name evidence="1" type="ORF">A2242_00980</name>
</gene>
<organism evidence="1 2">
    <name type="scientific">Candidatus Falkowbacteria bacterium RIFOXYA2_FULL_47_9</name>
    <dbReference type="NCBI Taxonomy" id="1797995"/>
    <lineage>
        <taxon>Bacteria</taxon>
        <taxon>Candidatus Falkowiibacteriota</taxon>
    </lineage>
</organism>
<dbReference type="InterPro" id="IPR036237">
    <property type="entry name" value="Xyl_isomerase-like_sf"/>
</dbReference>
<reference evidence="1 2" key="1">
    <citation type="journal article" date="2016" name="Nat. Commun.">
        <title>Thousands of microbial genomes shed light on interconnected biogeochemical processes in an aquifer system.</title>
        <authorList>
            <person name="Anantharaman K."/>
            <person name="Brown C.T."/>
            <person name="Hug L.A."/>
            <person name="Sharon I."/>
            <person name="Castelle C.J."/>
            <person name="Probst A.J."/>
            <person name="Thomas B.C."/>
            <person name="Singh A."/>
            <person name="Wilkins M.J."/>
            <person name="Karaoz U."/>
            <person name="Brodie E.L."/>
            <person name="Williams K.H."/>
            <person name="Hubbard S.S."/>
            <person name="Banfield J.F."/>
        </authorList>
    </citation>
    <scope>NUCLEOTIDE SEQUENCE [LARGE SCALE GENOMIC DNA]</scope>
</reference>
<evidence type="ECO:0008006" key="3">
    <source>
        <dbReference type="Google" id="ProtNLM"/>
    </source>
</evidence>
<dbReference type="EMBL" id="MFGC01000050">
    <property type="protein sequence ID" value="OGF26451.1"/>
    <property type="molecule type" value="Genomic_DNA"/>
</dbReference>
<accession>A0A1F5SJI9</accession>
<evidence type="ECO:0000313" key="2">
    <source>
        <dbReference type="Proteomes" id="UP000178925"/>
    </source>
</evidence>
<protein>
    <recommendedName>
        <fullName evidence="3">Xylose isomerase-like TIM barrel domain-containing protein</fullName>
    </recommendedName>
</protein>
<sequence>MQIGFSTSSFYTMPEVDTKRAISVSRELGCEVIELSASRPNRIEWLKQLKRQDIAGFSFISIHTPNAQRMAVLSKKERHELLSVFADASQRLNVDRVLFHPGEWLGDYSILKNYNMPVTIENMDCRNEIGTTVESMREILARGDFKMTLDLNHCYTHDKTMQLAHDFYNAFADRISHFHLSDFNETLPVDDPSHWHNSFFKCKNNIILENIPSFDVPIILEESLLNGEEAKIELEYLKNFFK</sequence>
<proteinExistence type="predicted"/>
<dbReference type="STRING" id="1797995.A2242_00980"/>
<dbReference type="Proteomes" id="UP000178925">
    <property type="component" value="Unassembled WGS sequence"/>
</dbReference>
<dbReference type="SUPFAM" id="SSF51658">
    <property type="entry name" value="Xylose isomerase-like"/>
    <property type="match status" value="1"/>
</dbReference>